<dbReference type="GO" id="GO:0044164">
    <property type="term" value="C:host cell cytosol"/>
    <property type="evidence" value="ECO:0007669"/>
    <property type="project" value="UniProtKB-SubCell"/>
</dbReference>
<reference evidence="23 24" key="1">
    <citation type="journal article" date="2012" name="Genome Res.">
        <title>Genomic basis of endosymbiont-conferred protection against an insect parasitoid.</title>
        <authorList>
            <person name="Hansen A.K."/>
            <person name="Vorburger C."/>
            <person name="Moran N.A."/>
        </authorList>
    </citation>
    <scope>NUCLEOTIDE SEQUENCE [LARGE SCALE GENOMIC DNA]</scope>
    <source>
        <strain evidence="24">R5.15</strain>
    </source>
</reference>
<comment type="subcellular location">
    <subcellularLocation>
        <location evidence="2">Host cell membrane</location>
    </subcellularLocation>
    <subcellularLocation>
        <location evidence="20">Host cytoplasm</location>
        <location evidence="20">Host cytosol</location>
    </subcellularLocation>
    <subcellularLocation>
        <location evidence="3">Secreted</location>
    </subcellularLocation>
</comment>
<dbReference type="AlphaFoldDB" id="G2GZ20"/>
<dbReference type="GO" id="GO:0005576">
    <property type="term" value="C:extracellular region"/>
    <property type="evidence" value="ECO:0007669"/>
    <property type="project" value="UniProtKB-SubCell"/>
</dbReference>
<proteinExistence type="predicted"/>
<evidence type="ECO:0000256" key="18">
    <source>
        <dbReference type="ARBA" id="ARBA00023136"/>
    </source>
</evidence>
<evidence type="ECO:0000256" key="8">
    <source>
        <dbReference type="ARBA" id="ARBA00022679"/>
    </source>
</evidence>
<keyword evidence="10" id="KW-0677">Repeat</keyword>
<evidence type="ECO:0000256" key="5">
    <source>
        <dbReference type="ARBA" id="ARBA00022525"/>
    </source>
</evidence>
<keyword evidence="6" id="KW-0800">Toxin</keyword>
<accession>G2GZ20</accession>
<keyword evidence="11" id="KW-0378">Hydrolase</keyword>
<evidence type="ECO:0000256" key="1">
    <source>
        <dbReference type="ARBA" id="ARBA00001946"/>
    </source>
</evidence>
<evidence type="ECO:0000256" key="16">
    <source>
        <dbReference type="ARBA" id="ARBA00023026"/>
    </source>
</evidence>
<feature type="region of interest" description="Disordered" evidence="21">
    <location>
        <begin position="97"/>
        <end position="116"/>
    </location>
</feature>
<name>G2GZ20_9ENTR</name>
<keyword evidence="5" id="KW-0964">Secreted</keyword>
<dbReference type="GO" id="GO:0006508">
    <property type="term" value="P:proteolysis"/>
    <property type="evidence" value="ECO:0007669"/>
    <property type="project" value="UniProtKB-KW"/>
</dbReference>
<dbReference type="Proteomes" id="UP000004116">
    <property type="component" value="Unassembled WGS sequence"/>
</dbReference>
<evidence type="ECO:0000256" key="19">
    <source>
        <dbReference type="ARBA" id="ARBA00023200"/>
    </source>
</evidence>
<dbReference type="MEROPS" id="C80.001"/>
<evidence type="ECO:0000256" key="9">
    <source>
        <dbReference type="ARBA" id="ARBA00022723"/>
    </source>
</evidence>
<keyword evidence="16" id="KW-0843">Virulence</keyword>
<dbReference type="OrthoDB" id="5489595at2"/>
<evidence type="ECO:0000256" key="14">
    <source>
        <dbReference type="ARBA" id="ARBA00022842"/>
    </source>
</evidence>
<keyword evidence="17" id="KW-0446">Lipid-binding</keyword>
<comment type="caution">
    <text evidence="23">The sequence shown here is derived from an EMBL/GenBank/DDBJ whole genome shotgun (WGS) entry which is preliminary data.</text>
</comment>
<keyword evidence="18" id="KW-0472">Membrane</keyword>
<dbReference type="GO" id="GO:0090729">
    <property type="term" value="F:toxin activity"/>
    <property type="evidence" value="ECO:0007669"/>
    <property type="project" value="UniProtKB-KW"/>
</dbReference>
<sequence length="116" mass="12723">MALGSQDSPALHREAVNSWKIQDVSPTGSGKSSRFASQLVLQLEDNPTVRKAAAKLAGKDPDHSVLVQLNAEGHYRVVYGDPALLRGYLRWQVVGHGRRDERAKHEQTLGGVTRGR</sequence>
<evidence type="ECO:0000256" key="2">
    <source>
        <dbReference type="ARBA" id="ARBA00004165"/>
    </source>
</evidence>
<evidence type="ECO:0000256" key="13">
    <source>
        <dbReference type="ARBA" id="ARBA00022813"/>
    </source>
</evidence>
<gene>
    <name evidence="23" type="ORF">Rin_00010350</name>
</gene>
<keyword evidence="9" id="KW-0479">Metal-binding</keyword>
<feature type="compositionally biased region" description="Basic and acidic residues" evidence="21">
    <location>
        <begin position="97"/>
        <end position="107"/>
    </location>
</feature>
<keyword evidence="24" id="KW-1185">Reference proteome</keyword>
<evidence type="ECO:0000259" key="22">
    <source>
        <dbReference type="PROSITE" id="PS51771"/>
    </source>
</evidence>
<keyword evidence="13" id="KW-0068">Autocatalytic cleavage</keyword>
<dbReference type="Pfam" id="PF11713">
    <property type="entry name" value="Peptidase_C80"/>
    <property type="match status" value="1"/>
</dbReference>
<dbReference type="InterPro" id="IPR020974">
    <property type="entry name" value="CPD_dom"/>
</dbReference>
<comment type="cofactor">
    <cofactor evidence="1">
        <name>Mg(2+)</name>
        <dbReference type="ChEBI" id="CHEBI:18420"/>
    </cofactor>
</comment>
<evidence type="ECO:0000256" key="15">
    <source>
        <dbReference type="ARBA" id="ARBA00022870"/>
    </source>
</evidence>
<keyword evidence="7" id="KW-0645">Protease</keyword>
<organism evidence="23 24">
    <name type="scientific">Candidatus Regiella insecticola 5.15</name>
    <dbReference type="NCBI Taxonomy" id="1005043"/>
    <lineage>
        <taxon>Bacteria</taxon>
        <taxon>Pseudomonadati</taxon>
        <taxon>Pseudomonadota</taxon>
        <taxon>Gammaproteobacteria</taxon>
        <taxon>Enterobacterales</taxon>
        <taxon>Enterobacteriaceae</taxon>
        <taxon>aphid secondary symbionts</taxon>
        <taxon>Candidatus Regiella</taxon>
    </lineage>
</organism>
<evidence type="ECO:0000256" key="6">
    <source>
        <dbReference type="ARBA" id="ARBA00022656"/>
    </source>
</evidence>
<keyword evidence="15" id="KW-1043">Host membrane</keyword>
<evidence type="ECO:0000256" key="4">
    <source>
        <dbReference type="ARBA" id="ARBA00022511"/>
    </source>
</evidence>
<keyword evidence="12" id="KW-0788">Thiol protease</keyword>
<evidence type="ECO:0000256" key="12">
    <source>
        <dbReference type="ARBA" id="ARBA00022807"/>
    </source>
</evidence>
<dbReference type="GO" id="GO:0008289">
    <property type="term" value="F:lipid binding"/>
    <property type="evidence" value="ECO:0007669"/>
    <property type="project" value="UniProtKB-KW"/>
</dbReference>
<evidence type="ECO:0000256" key="7">
    <source>
        <dbReference type="ARBA" id="ARBA00022670"/>
    </source>
</evidence>
<evidence type="ECO:0000313" key="24">
    <source>
        <dbReference type="Proteomes" id="UP000004116"/>
    </source>
</evidence>
<feature type="domain" description="Peptidase C80" evidence="22">
    <location>
        <begin position="26"/>
        <end position="116"/>
    </location>
</feature>
<evidence type="ECO:0000256" key="11">
    <source>
        <dbReference type="ARBA" id="ARBA00022801"/>
    </source>
</evidence>
<keyword evidence="19" id="KW-1035">Host cytoplasm</keyword>
<evidence type="ECO:0000256" key="21">
    <source>
        <dbReference type="SAM" id="MobiDB-lite"/>
    </source>
</evidence>
<evidence type="ECO:0000313" key="23">
    <source>
        <dbReference type="EMBL" id="EGY29010.1"/>
    </source>
</evidence>
<dbReference type="Gene3D" id="3.40.50.11050">
    <property type="match status" value="1"/>
</dbReference>
<dbReference type="GO" id="GO:0016740">
    <property type="term" value="F:transferase activity"/>
    <property type="evidence" value="ECO:0007669"/>
    <property type="project" value="UniProtKB-KW"/>
</dbReference>
<dbReference type="GO" id="GO:0008234">
    <property type="term" value="F:cysteine-type peptidase activity"/>
    <property type="evidence" value="ECO:0007669"/>
    <property type="project" value="UniProtKB-KW"/>
</dbReference>
<evidence type="ECO:0000256" key="20">
    <source>
        <dbReference type="ARBA" id="ARBA00023586"/>
    </source>
</evidence>
<protein>
    <submittedName>
        <fullName evidence="23">Peptidase C80 family protein</fullName>
    </submittedName>
</protein>
<evidence type="ECO:0000256" key="10">
    <source>
        <dbReference type="ARBA" id="ARBA00022737"/>
    </source>
</evidence>
<keyword evidence="4" id="KW-1032">Host cell membrane</keyword>
<dbReference type="EMBL" id="AGCA01000263">
    <property type="protein sequence ID" value="EGY29010.1"/>
    <property type="molecule type" value="Genomic_DNA"/>
</dbReference>
<dbReference type="InterPro" id="IPR038383">
    <property type="entry name" value="CPD_dom_sf"/>
</dbReference>
<dbReference type="GO" id="GO:0020002">
    <property type="term" value="C:host cell plasma membrane"/>
    <property type="evidence" value="ECO:0007669"/>
    <property type="project" value="UniProtKB-SubCell"/>
</dbReference>
<dbReference type="GO" id="GO:0046872">
    <property type="term" value="F:metal ion binding"/>
    <property type="evidence" value="ECO:0007669"/>
    <property type="project" value="UniProtKB-KW"/>
</dbReference>
<dbReference type="PROSITE" id="PS51771">
    <property type="entry name" value="CGT_MARTX_CPD"/>
    <property type="match status" value="1"/>
</dbReference>
<evidence type="ECO:0000256" key="17">
    <source>
        <dbReference type="ARBA" id="ARBA00023121"/>
    </source>
</evidence>
<keyword evidence="8" id="KW-0808">Transferase</keyword>
<evidence type="ECO:0000256" key="3">
    <source>
        <dbReference type="ARBA" id="ARBA00004613"/>
    </source>
</evidence>
<keyword evidence="14" id="KW-0460">Magnesium</keyword>